<evidence type="ECO:0000313" key="6">
    <source>
        <dbReference type="Proteomes" id="UP000298324"/>
    </source>
</evidence>
<dbReference type="GO" id="GO:0016810">
    <property type="term" value="F:hydrolase activity, acting on carbon-nitrogen (but not peptide) bonds"/>
    <property type="evidence" value="ECO:0007669"/>
    <property type="project" value="InterPro"/>
</dbReference>
<feature type="domain" description="SLH" evidence="3">
    <location>
        <begin position="145"/>
        <end position="208"/>
    </location>
</feature>
<dbReference type="InterPro" id="IPR051465">
    <property type="entry name" value="Cell_Envelope_Struct_Comp"/>
</dbReference>
<dbReference type="InterPro" id="IPR001119">
    <property type="entry name" value="SLH_dom"/>
</dbReference>
<feature type="chain" id="PRO_5021193177" evidence="2">
    <location>
        <begin position="24"/>
        <end position="419"/>
    </location>
</feature>
<protein>
    <submittedName>
        <fullName evidence="5">Cellulosome-anchoring protein</fullName>
    </submittedName>
</protein>
<dbReference type="PANTHER" id="PTHR43308">
    <property type="entry name" value="OUTER MEMBRANE PROTEIN ALPHA-RELATED"/>
    <property type="match status" value="1"/>
</dbReference>
<dbReference type="EMBL" id="QFGA01000001">
    <property type="protein sequence ID" value="TEB06599.1"/>
    <property type="molecule type" value="Genomic_DNA"/>
</dbReference>
<dbReference type="Pfam" id="PF01522">
    <property type="entry name" value="Polysacc_deac_1"/>
    <property type="match status" value="1"/>
</dbReference>
<organism evidence="5 6">
    <name type="scientific">Pelotomaculum schinkii</name>
    <dbReference type="NCBI Taxonomy" id="78350"/>
    <lineage>
        <taxon>Bacteria</taxon>
        <taxon>Bacillati</taxon>
        <taxon>Bacillota</taxon>
        <taxon>Clostridia</taxon>
        <taxon>Eubacteriales</taxon>
        <taxon>Desulfotomaculaceae</taxon>
        <taxon>Pelotomaculum</taxon>
    </lineage>
</organism>
<comment type="caution">
    <text evidence="5">The sequence shown here is derived from an EMBL/GenBank/DDBJ whole genome shotgun (WGS) entry which is preliminary data.</text>
</comment>
<dbReference type="Pfam" id="PF00395">
    <property type="entry name" value="SLH"/>
    <property type="match status" value="3"/>
</dbReference>
<evidence type="ECO:0000259" key="3">
    <source>
        <dbReference type="PROSITE" id="PS51272"/>
    </source>
</evidence>
<proteinExistence type="predicted"/>
<sequence length="419" mass="47292">MKKYLLVLLFTLACFCPGQNVFAQTFNDIQDHWAKGYISQLSDANVIRGYPDGTFKPEGNITRAEFTKALVLSRGLPLKPTVNPTFTNVGAYHWCYPYVESAIAAGIIVPDEYVQTAFIPDEPITRVEAAIFLSRSLGLAEGSGFTGFDDGNQIPVEFRGYIRAVKERGLIAGYPDGTFRPWNPISRAEASTILVRYMYEQGKGKGLVTISYDHQFSSVFENAFPLHKAYGYPGVNYVCTSSVGSEGAMTVKQLKEMEDAGWETASHSANHLHFKDLDEKGIRDQLERSKQWLKQYSLTGENFAYPFRFAAAPNPLVREYYNSGATSYDKQINVKPFNSYKLSRYYLQKPGEEEIKEVLDKTVAEGGWTIFYTHNVYKGNQTPDDKSINQDTLQFLFDEIAKRNMQVVTVKQGLQLMSR</sequence>
<evidence type="ECO:0000313" key="5">
    <source>
        <dbReference type="EMBL" id="TEB06599.1"/>
    </source>
</evidence>
<feature type="domain" description="SLH" evidence="3">
    <location>
        <begin position="85"/>
        <end position="144"/>
    </location>
</feature>
<dbReference type="Gene3D" id="3.20.20.370">
    <property type="entry name" value="Glycoside hydrolase/deacetylase"/>
    <property type="match status" value="1"/>
</dbReference>
<evidence type="ECO:0000259" key="4">
    <source>
        <dbReference type="PROSITE" id="PS51677"/>
    </source>
</evidence>
<dbReference type="Proteomes" id="UP000298324">
    <property type="component" value="Unassembled WGS sequence"/>
</dbReference>
<dbReference type="SUPFAM" id="SSF88713">
    <property type="entry name" value="Glycoside hydrolase/deacetylase"/>
    <property type="match status" value="1"/>
</dbReference>
<dbReference type="PANTHER" id="PTHR43308:SF5">
    <property type="entry name" value="S-LAYER PROTEIN _ PEPTIDOGLYCAN ENDO-BETA-N-ACETYLGLUCOSAMINIDASE"/>
    <property type="match status" value="1"/>
</dbReference>
<feature type="signal peptide" evidence="2">
    <location>
        <begin position="1"/>
        <end position="23"/>
    </location>
</feature>
<keyword evidence="1" id="KW-0677">Repeat</keyword>
<dbReference type="InterPro" id="IPR011330">
    <property type="entry name" value="Glyco_hydro/deAcase_b/a-brl"/>
</dbReference>
<dbReference type="GO" id="GO:0005975">
    <property type="term" value="P:carbohydrate metabolic process"/>
    <property type="evidence" value="ECO:0007669"/>
    <property type="project" value="InterPro"/>
</dbReference>
<dbReference type="PROSITE" id="PS51272">
    <property type="entry name" value="SLH"/>
    <property type="match status" value="3"/>
</dbReference>
<keyword evidence="2" id="KW-0732">Signal</keyword>
<feature type="domain" description="SLH" evidence="3">
    <location>
        <begin position="21"/>
        <end position="84"/>
    </location>
</feature>
<evidence type="ECO:0000256" key="1">
    <source>
        <dbReference type="ARBA" id="ARBA00022737"/>
    </source>
</evidence>
<dbReference type="PROSITE" id="PS51677">
    <property type="entry name" value="NODB"/>
    <property type="match status" value="1"/>
</dbReference>
<dbReference type="InterPro" id="IPR002509">
    <property type="entry name" value="NODB_dom"/>
</dbReference>
<gene>
    <name evidence="5" type="primary">ancA_1</name>
    <name evidence="5" type="ORF">Psch_00131</name>
</gene>
<keyword evidence="6" id="KW-1185">Reference proteome</keyword>
<name>A0A4Y7RCW1_9FIRM</name>
<feature type="domain" description="NodB homology" evidence="4">
    <location>
        <begin position="206"/>
        <end position="419"/>
    </location>
</feature>
<dbReference type="AlphaFoldDB" id="A0A4Y7RCW1"/>
<accession>A0A4Y7RCW1</accession>
<reference evidence="5 6" key="1">
    <citation type="journal article" date="2018" name="Environ. Microbiol.">
        <title>Novel energy conservation strategies and behaviour of Pelotomaculum schinkii driving syntrophic propionate catabolism.</title>
        <authorList>
            <person name="Hidalgo-Ahumada C.A.P."/>
            <person name="Nobu M.K."/>
            <person name="Narihiro T."/>
            <person name="Tamaki H."/>
            <person name="Liu W.T."/>
            <person name="Kamagata Y."/>
            <person name="Stams A.J.M."/>
            <person name="Imachi H."/>
            <person name="Sousa D.Z."/>
        </authorList>
    </citation>
    <scope>NUCLEOTIDE SEQUENCE [LARGE SCALE GENOMIC DNA]</scope>
    <source>
        <strain evidence="5 6">HH</strain>
    </source>
</reference>
<dbReference type="CDD" id="cd10970">
    <property type="entry name" value="CE4_DAC_u1_6s"/>
    <property type="match status" value="1"/>
</dbReference>
<evidence type="ECO:0000256" key="2">
    <source>
        <dbReference type="SAM" id="SignalP"/>
    </source>
</evidence>
<dbReference type="RefSeq" id="WP_190238825.1">
    <property type="nucleotide sequence ID" value="NZ_QFGA01000001.1"/>
</dbReference>